<evidence type="ECO:0000313" key="2">
    <source>
        <dbReference type="EMBL" id="MDP2503939.1"/>
    </source>
</evidence>
<keyword evidence="1" id="KW-0732">Signal</keyword>
<organism evidence="2 3">
    <name type="scientific">Vibrio splendidus</name>
    <dbReference type="NCBI Taxonomy" id="29497"/>
    <lineage>
        <taxon>Bacteria</taxon>
        <taxon>Pseudomonadati</taxon>
        <taxon>Pseudomonadota</taxon>
        <taxon>Gammaproteobacteria</taxon>
        <taxon>Vibrionales</taxon>
        <taxon>Vibrionaceae</taxon>
        <taxon>Vibrio</taxon>
    </lineage>
</organism>
<evidence type="ECO:0000256" key="1">
    <source>
        <dbReference type="SAM" id="SignalP"/>
    </source>
</evidence>
<gene>
    <name evidence="2" type="ORF">Q8W42_24965</name>
</gene>
<dbReference type="RefSeq" id="WP_305373759.1">
    <property type="nucleotide sequence ID" value="NZ_JAUYVL010000028.1"/>
</dbReference>
<proteinExistence type="predicted"/>
<comment type="caution">
    <text evidence="2">The sequence shown here is derived from an EMBL/GenBank/DDBJ whole genome shotgun (WGS) entry which is preliminary data.</text>
</comment>
<accession>A0AB35N5U4</accession>
<dbReference type="AlphaFoldDB" id="A0AB35N5U4"/>
<reference evidence="2" key="1">
    <citation type="submission" date="2023-07" db="EMBL/GenBank/DDBJ databases">
        <title>Genome content predicts the carbon catabolic preferences of heterotrophic bacteria.</title>
        <authorList>
            <person name="Gralka M."/>
        </authorList>
    </citation>
    <scope>NUCLEOTIDE SEQUENCE</scope>
    <source>
        <strain evidence="2">6E02</strain>
    </source>
</reference>
<feature type="chain" id="PRO_5044308967" evidence="1">
    <location>
        <begin position="19"/>
        <end position="225"/>
    </location>
</feature>
<protein>
    <submittedName>
        <fullName evidence="2">Uncharacterized protein</fullName>
    </submittedName>
</protein>
<sequence>MRKALLIALLLIPVTSFANETYNCDYFVRHKHIPNYEGEYGYLSVDRHSISENSGRPNSEHINLPLSQNDWFVPHYKQVGPTTWGESGKALPHKAYVKVIRQHLGYHFHVKGLLEVNVVSKDGRATHEVINYRNFTPVKYWKCPIDKAVRFSPVLANVKEVIRPLNKDGLWMENVNIDETLLCTSSYRDHRVPKVNKSMTSPIKCWIYSQKKLGYFEAKNLKISY</sequence>
<dbReference type="Proteomes" id="UP001177935">
    <property type="component" value="Unassembled WGS sequence"/>
</dbReference>
<evidence type="ECO:0000313" key="3">
    <source>
        <dbReference type="Proteomes" id="UP001177935"/>
    </source>
</evidence>
<feature type="signal peptide" evidence="1">
    <location>
        <begin position="1"/>
        <end position="18"/>
    </location>
</feature>
<name>A0AB35N5U4_VIBSP</name>
<dbReference type="EMBL" id="JAUYVL010000028">
    <property type="protein sequence ID" value="MDP2503939.1"/>
    <property type="molecule type" value="Genomic_DNA"/>
</dbReference>